<organism evidence="8 9">
    <name type="scientific">Saccharospirillum mangrovi</name>
    <dbReference type="NCBI Taxonomy" id="2161747"/>
    <lineage>
        <taxon>Bacteria</taxon>
        <taxon>Pseudomonadati</taxon>
        <taxon>Pseudomonadota</taxon>
        <taxon>Gammaproteobacteria</taxon>
        <taxon>Oceanospirillales</taxon>
        <taxon>Saccharospirillaceae</taxon>
        <taxon>Saccharospirillum</taxon>
    </lineage>
</organism>
<accession>A0ABV8A2L5</accession>
<dbReference type="PANTHER" id="PTHR32089">
    <property type="entry name" value="METHYL-ACCEPTING CHEMOTAXIS PROTEIN MCPB"/>
    <property type="match status" value="1"/>
</dbReference>
<reference evidence="9" key="1">
    <citation type="journal article" date="2019" name="Int. J. Syst. Evol. Microbiol.">
        <title>The Global Catalogue of Microorganisms (GCM) 10K type strain sequencing project: providing services to taxonomists for standard genome sequencing and annotation.</title>
        <authorList>
            <consortium name="The Broad Institute Genomics Platform"/>
            <consortium name="The Broad Institute Genome Sequencing Center for Infectious Disease"/>
            <person name="Wu L."/>
            <person name="Ma J."/>
        </authorList>
    </citation>
    <scope>NUCLEOTIDE SEQUENCE [LARGE SCALE GENOMIC DNA]</scope>
    <source>
        <strain evidence="9">IBRC 10765</strain>
    </source>
</reference>
<evidence type="ECO:0000256" key="4">
    <source>
        <dbReference type="PROSITE-ProRule" id="PRU00284"/>
    </source>
</evidence>
<evidence type="ECO:0000256" key="3">
    <source>
        <dbReference type="ARBA" id="ARBA00029447"/>
    </source>
</evidence>
<dbReference type="CDD" id="cd06225">
    <property type="entry name" value="HAMP"/>
    <property type="match status" value="1"/>
</dbReference>
<evidence type="ECO:0000256" key="5">
    <source>
        <dbReference type="SAM" id="Coils"/>
    </source>
</evidence>
<keyword evidence="2 4" id="KW-0807">Transducer</keyword>
<dbReference type="SMART" id="SM00304">
    <property type="entry name" value="HAMP"/>
    <property type="match status" value="1"/>
</dbReference>
<dbReference type="InterPro" id="IPR003660">
    <property type="entry name" value="HAMP_dom"/>
</dbReference>
<feature type="domain" description="Methyl-accepting transducer" evidence="6">
    <location>
        <begin position="411"/>
        <end position="647"/>
    </location>
</feature>
<keyword evidence="9" id="KW-1185">Reference proteome</keyword>
<feature type="domain" description="HAMP" evidence="7">
    <location>
        <begin position="354"/>
        <end position="406"/>
    </location>
</feature>
<dbReference type="RefSeq" id="WP_380697416.1">
    <property type="nucleotide sequence ID" value="NZ_JBHRYR010000004.1"/>
</dbReference>
<dbReference type="Gene3D" id="6.10.340.10">
    <property type="match status" value="1"/>
</dbReference>
<dbReference type="Proteomes" id="UP001595617">
    <property type="component" value="Unassembled WGS sequence"/>
</dbReference>
<gene>
    <name evidence="8" type="ORF">ACFOOG_13370</name>
</gene>
<dbReference type="PANTHER" id="PTHR32089:SF120">
    <property type="entry name" value="METHYL-ACCEPTING CHEMOTAXIS PROTEIN TLPQ"/>
    <property type="match status" value="1"/>
</dbReference>
<dbReference type="Pfam" id="PF00015">
    <property type="entry name" value="MCPsignal"/>
    <property type="match status" value="1"/>
</dbReference>
<dbReference type="Pfam" id="PF00672">
    <property type="entry name" value="HAMP"/>
    <property type="match status" value="1"/>
</dbReference>
<protein>
    <submittedName>
        <fullName evidence="8">Methyl-accepting chemotaxis protein</fullName>
    </submittedName>
</protein>
<evidence type="ECO:0000259" key="7">
    <source>
        <dbReference type="PROSITE" id="PS50885"/>
    </source>
</evidence>
<evidence type="ECO:0000313" key="9">
    <source>
        <dbReference type="Proteomes" id="UP001595617"/>
    </source>
</evidence>
<dbReference type="SUPFAM" id="SSF58104">
    <property type="entry name" value="Methyl-accepting chemotaxis protein (MCP) signaling domain"/>
    <property type="match status" value="1"/>
</dbReference>
<evidence type="ECO:0000256" key="1">
    <source>
        <dbReference type="ARBA" id="ARBA00004370"/>
    </source>
</evidence>
<comment type="caution">
    <text evidence="8">The sequence shown here is derived from an EMBL/GenBank/DDBJ whole genome shotgun (WGS) entry which is preliminary data.</text>
</comment>
<dbReference type="EMBL" id="JBHRYR010000004">
    <property type="protein sequence ID" value="MFC3853828.1"/>
    <property type="molecule type" value="Genomic_DNA"/>
</dbReference>
<evidence type="ECO:0000256" key="2">
    <source>
        <dbReference type="ARBA" id="ARBA00023224"/>
    </source>
</evidence>
<feature type="coiled-coil region" evidence="5">
    <location>
        <begin position="277"/>
        <end position="304"/>
    </location>
</feature>
<dbReference type="PROSITE" id="PS50111">
    <property type="entry name" value="CHEMOTAXIS_TRANSDUC_2"/>
    <property type="match status" value="1"/>
</dbReference>
<evidence type="ECO:0000313" key="8">
    <source>
        <dbReference type="EMBL" id="MFC3853828.1"/>
    </source>
</evidence>
<proteinExistence type="inferred from homology"/>
<dbReference type="PRINTS" id="PR00260">
    <property type="entry name" value="CHEMTRNSDUCR"/>
</dbReference>
<name>A0ABV8A2L5_9GAMM</name>
<comment type="similarity">
    <text evidence="3">Belongs to the methyl-accepting chemotaxis (MCP) protein family.</text>
</comment>
<dbReference type="InterPro" id="IPR004090">
    <property type="entry name" value="Chemotax_Me-accpt_rcpt"/>
</dbReference>
<comment type="subcellular location">
    <subcellularLocation>
        <location evidence="1">Membrane</location>
    </subcellularLocation>
</comment>
<dbReference type="InterPro" id="IPR004089">
    <property type="entry name" value="MCPsignal_dom"/>
</dbReference>
<dbReference type="SMART" id="SM00283">
    <property type="entry name" value="MA"/>
    <property type="match status" value="1"/>
</dbReference>
<dbReference type="PROSITE" id="PS50885">
    <property type="entry name" value="HAMP"/>
    <property type="match status" value="1"/>
</dbReference>
<evidence type="ECO:0000259" key="6">
    <source>
        <dbReference type="PROSITE" id="PS50111"/>
    </source>
</evidence>
<dbReference type="Gene3D" id="1.10.287.950">
    <property type="entry name" value="Methyl-accepting chemotaxis protein"/>
    <property type="match status" value="1"/>
</dbReference>
<sequence length="688" mass="74923">MKFSLTTVVKPSILMKIAMGFGLLVLLMALASTVTMFTSTRTIESVNRLTGNANPIVLANNALDLQLSQLSEQFQLHQSTTDEAQMQRLARDMAASKSVIQAEAERVHGYLRNLPDTSAEEAEVGRFLAVVGTMSAQMDTMMAEHRNSLQANALLRDQRVAIAELENQVVTLFSDLIWSLADDESIIIALEFYASFLRGLMIIKNADIADTMTLLAEREQEFAQWIDNHNGQFFAFTSLVVANPSARELVQTVDGITKGLISLTQGDEGVPGLIDNRRELIAVIERYEEGLASLNSELVEAKSALAALNQFASRFAEFTDAQVSDNLRLTVRLSAASLGVSAVLGLLVSWLIIRSIRGPMTRVRQALKALAAGDLSHAIHDHSTDEMGELSRSVEQVRQSLLDMISHIRQKSDELQQMAQASHAMATSARDQAAAQSQETDMISTSMQEMASTVHEVARATETGMAQAESAMEEINQTVETIDQNLDALTGLRDQMVDAVAFTEQLAERMSSIEAMSDVIRSIAEQTNLLALNAAIEAARAGDHGRGFAVVADEVRTLASRTQASTTEIRSTIDGLLQGHQELAATMQVSRQGVIDTHGVSEAANTSIKAFRERMESIQDISRQINVTATEQGSTAEDISQRLTRVADIARDNETSAEQATEANEAMSHLAEELEALVGRFQINNTAG</sequence>
<keyword evidence="5" id="KW-0175">Coiled coil</keyword>